<dbReference type="InterPro" id="IPR027417">
    <property type="entry name" value="P-loop_NTPase"/>
</dbReference>
<organism evidence="1 2">
    <name type="scientific">Candidatus Eisenbergiella merdipullorum</name>
    <dbReference type="NCBI Taxonomy" id="2838553"/>
    <lineage>
        <taxon>Bacteria</taxon>
        <taxon>Bacillati</taxon>
        <taxon>Bacillota</taxon>
        <taxon>Clostridia</taxon>
        <taxon>Lachnospirales</taxon>
        <taxon>Lachnospiraceae</taxon>
        <taxon>Eisenbergiella</taxon>
    </lineage>
</organism>
<reference evidence="1" key="2">
    <citation type="submission" date="2021-04" db="EMBL/GenBank/DDBJ databases">
        <authorList>
            <person name="Gilroy R."/>
        </authorList>
    </citation>
    <scope>NUCLEOTIDE SEQUENCE</scope>
    <source>
        <strain evidence="1">CHK179-7159</strain>
    </source>
</reference>
<accession>A0A9D2L2M0</accession>
<reference evidence="1" key="1">
    <citation type="journal article" date="2021" name="PeerJ">
        <title>Extensive microbial diversity within the chicken gut microbiome revealed by metagenomics and culture.</title>
        <authorList>
            <person name="Gilroy R."/>
            <person name="Ravi A."/>
            <person name="Getino M."/>
            <person name="Pursley I."/>
            <person name="Horton D.L."/>
            <person name="Alikhan N.F."/>
            <person name="Baker D."/>
            <person name="Gharbi K."/>
            <person name="Hall N."/>
            <person name="Watson M."/>
            <person name="Adriaenssens E.M."/>
            <person name="Foster-Nyarko E."/>
            <person name="Jarju S."/>
            <person name="Secka A."/>
            <person name="Antonio M."/>
            <person name="Oren A."/>
            <person name="Chaudhuri R.R."/>
            <person name="La Ragione R."/>
            <person name="Hildebrand F."/>
            <person name="Pallen M.J."/>
        </authorList>
    </citation>
    <scope>NUCLEOTIDE SEQUENCE</scope>
    <source>
        <strain evidence="1">CHK179-7159</strain>
    </source>
</reference>
<dbReference type="EMBL" id="DWYY01000187">
    <property type="protein sequence ID" value="HJA94605.1"/>
    <property type="molecule type" value="Genomic_DNA"/>
</dbReference>
<proteinExistence type="predicted"/>
<dbReference type="Proteomes" id="UP000886858">
    <property type="component" value="Unassembled WGS sequence"/>
</dbReference>
<dbReference type="Gene3D" id="3.40.50.10850">
    <property type="entry name" value="Ntrc-like two-domain protein"/>
    <property type="match status" value="1"/>
</dbReference>
<name>A0A9D2L2M0_9FIRM</name>
<dbReference type="AlphaFoldDB" id="A0A9D2L2M0"/>
<comment type="caution">
    <text evidence="1">The sequence shown here is derived from an EMBL/GenBank/DDBJ whole genome shotgun (WGS) entry which is preliminary data.</text>
</comment>
<dbReference type="Gene3D" id="3.40.50.300">
    <property type="entry name" value="P-loop containing nucleotide triphosphate hydrolases"/>
    <property type="match status" value="1"/>
</dbReference>
<evidence type="ECO:0000313" key="1">
    <source>
        <dbReference type="EMBL" id="HJA94605.1"/>
    </source>
</evidence>
<protein>
    <submittedName>
        <fullName evidence="1">Uncharacterized protein</fullName>
    </submittedName>
</protein>
<evidence type="ECO:0000313" key="2">
    <source>
        <dbReference type="Proteomes" id="UP000886858"/>
    </source>
</evidence>
<sequence>MTAKGGIFLRKNILAICDEEQDYACHLLDYLSRSGGRESFPFEIRVFTERESWEQFPGRESVQVLLVSQSLYERYEGVWEAGMTVVLTEGREGPPGELCIDKYQSVEAVVRKVLELAARNGILPPAARMGEQGDLKLIGIYSPVRRCLQTTFSFTLGQLLARKHKVLYLNFECFSGFGKMMRQEFQADLSDLIYFLHNRDGRFPYRLEGMTQKVNGLDYIPPAFSCLDLQRVEKEEWLTLLEEIGQSGLYEYAILDLSEVVNGLFDILKRCARVYTIVRDDGFGAAKQEHYEALLSCLNHEDILENTRKCRLPLFRQLPQGLGSLTRGELAELVQKLIEEDLKG</sequence>
<gene>
    <name evidence="1" type="ORF">H9717_16085</name>
</gene>